<comment type="caution">
    <text evidence="3">The sequence shown here is derived from an EMBL/GenBank/DDBJ whole genome shotgun (WGS) entry which is preliminary data.</text>
</comment>
<reference evidence="3 4" key="1">
    <citation type="journal article" date="2013" name="Genome Announc.">
        <title>Genome Sequence of Streptomyces violaceusniger Strain SPC6, a Halotolerant Streptomycete That Exhibits Rapid Growth and Development.</title>
        <authorList>
            <person name="Chen X."/>
            <person name="Zhang B."/>
            <person name="Zhang W."/>
            <person name="Wu X."/>
            <person name="Zhang M."/>
            <person name="Chen T."/>
            <person name="Liu G."/>
            <person name="Dyson P."/>
        </authorList>
    </citation>
    <scope>NUCLEOTIDE SEQUENCE [LARGE SCALE GENOMIC DNA]</scope>
    <source>
        <strain evidence="3 4">SPC6</strain>
    </source>
</reference>
<dbReference type="Pfam" id="PF00975">
    <property type="entry name" value="Thioesterase"/>
    <property type="match status" value="1"/>
</dbReference>
<dbReference type="EMBL" id="ASHX02000001">
    <property type="protein sequence ID" value="OEJ93687.1"/>
    <property type="molecule type" value="Genomic_DNA"/>
</dbReference>
<dbReference type="InterPro" id="IPR001031">
    <property type="entry name" value="Thioesterase"/>
</dbReference>
<dbReference type="GO" id="GO:0008610">
    <property type="term" value="P:lipid biosynthetic process"/>
    <property type="evidence" value="ECO:0007669"/>
    <property type="project" value="TreeGrafter"/>
</dbReference>
<comment type="similarity">
    <text evidence="1">Belongs to the thioesterase family.</text>
</comment>
<dbReference type="Gene3D" id="3.40.50.1820">
    <property type="entry name" value="alpha/beta hydrolase"/>
    <property type="match status" value="1"/>
</dbReference>
<dbReference type="PANTHER" id="PTHR11487:SF0">
    <property type="entry name" value="S-ACYL FATTY ACID SYNTHASE THIOESTERASE, MEDIUM CHAIN"/>
    <property type="match status" value="1"/>
</dbReference>
<dbReference type="Proteomes" id="UP000095329">
    <property type="component" value="Unassembled WGS sequence"/>
</dbReference>
<dbReference type="eggNOG" id="COG3208">
    <property type="taxonomic scope" value="Bacteria"/>
</dbReference>
<dbReference type="PANTHER" id="PTHR11487">
    <property type="entry name" value="THIOESTERASE"/>
    <property type="match status" value="1"/>
</dbReference>
<sequence length="241" mass="26104">MAVLALFHHAGGSAAVFRRLTRLLPDHITPLVAELPGRGRRWREPTLHTAEEAVRDLTNLLIREVGPDGELSIFGHSMGAYLGLGVAAALERRGGPRCQVLFASANLAPQLATPLYAEGAAPATDEEVLRRAARYGALDTGLLRDPHIAARAVSLLRADFDICDSFVRTMARTVTESRVVVCRGREDAFGDEHTDKWQWSSVQPLTTRTFPGGHLYLETAAAAPLAATIESFMTEPAQSPT</sequence>
<organism evidence="3 4">
    <name type="scientific">Streptomyces thermolilacinus SPC6</name>
    <dbReference type="NCBI Taxonomy" id="1306406"/>
    <lineage>
        <taxon>Bacteria</taxon>
        <taxon>Bacillati</taxon>
        <taxon>Actinomycetota</taxon>
        <taxon>Actinomycetes</taxon>
        <taxon>Kitasatosporales</taxon>
        <taxon>Streptomycetaceae</taxon>
        <taxon>Streptomyces</taxon>
    </lineage>
</organism>
<evidence type="ECO:0000313" key="4">
    <source>
        <dbReference type="Proteomes" id="UP000095329"/>
    </source>
</evidence>
<dbReference type="AlphaFoldDB" id="A0A1D3DMY0"/>
<gene>
    <name evidence="3" type="ORF">J116_003570</name>
</gene>
<feature type="domain" description="Thioesterase" evidence="2">
    <location>
        <begin position="4"/>
        <end position="230"/>
    </location>
</feature>
<evidence type="ECO:0000313" key="3">
    <source>
        <dbReference type="EMBL" id="OEJ93687.1"/>
    </source>
</evidence>
<dbReference type="InterPro" id="IPR029058">
    <property type="entry name" value="AB_hydrolase_fold"/>
</dbReference>
<evidence type="ECO:0000259" key="2">
    <source>
        <dbReference type="Pfam" id="PF00975"/>
    </source>
</evidence>
<proteinExistence type="inferred from homology"/>
<evidence type="ECO:0000256" key="1">
    <source>
        <dbReference type="ARBA" id="ARBA00007169"/>
    </source>
</evidence>
<accession>A0A1D3DMY0</accession>
<protein>
    <recommendedName>
        <fullName evidence="2">Thioesterase domain-containing protein</fullName>
    </recommendedName>
</protein>
<name>A0A1D3DMY0_9ACTN</name>
<dbReference type="STRING" id="1306406.J116_003570"/>
<keyword evidence="4" id="KW-1185">Reference proteome</keyword>
<dbReference type="OrthoDB" id="4169718at2"/>
<dbReference type="InterPro" id="IPR012223">
    <property type="entry name" value="TEII"/>
</dbReference>
<dbReference type="SUPFAM" id="SSF53474">
    <property type="entry name" value="alpha/beta-Hydrolases"/>
    <property type="match status" value="1"/>
</dbReference>
<dbReference type="RefSeq" id="WP_023590725.1">
    <property type="nucleotide sequence ID" value="NZ_ASHX02000001.1"/>
</dbReference>